<dbReference type="PANTHER" id="PTHR43560">
    <property type="entry name" value="ION-TRANSLOCATING OXIDOREDUCTASE COMPLEX SUBUNIT B"/>
    <property type="match status" value="1"/>
</dbReference>
<sequence length="460" mass="52264">MKKENTFYHALKIDDSKCVGCTHCVKKCPTGAVRIKGGKAVINRNWCVDCGECLKSCPVDAIYVEQDDFQNIFNFKNRVVLVPSVFIGQFSKYTTNVDIFDALRELGFTHFFQVEHTVDLIQKEMAKQMGDSDEKPSISPFCPAIIRLIQIRFPSLVNNLLQVKSPIMATALYCRKSLENEGLDPAETGLFYVTPCAAKIAAIKSDEETSSIINGVINMDTLYNKVYHILKNRPKDYRATSPVLPELTKSEMRWSLTGGEAKCFKGRCLAIDEIHNVIDFLERLETTDEIRNVDFLELRACDLSCPGGVLAVANRFLASERIAKRSANRDKIPAIYDTMQMDALAYLKRHITTKPFEANPKRLYEGTLEERFKKMEQVRNIMCYLPGIDCGACGSPNCQSLAEDIIRRTAKFSDCVFMQRNMEKHGKLDYEHAIRIVEETWGKDRLNKDCYKKGAKYEGL</sequence>
<reference evidence="7" key="2">
    <citation type="submission" date="2021-04" db="EMBL/GenBank/DDBJ databases">
        <authorList>
            <person name="Gilroy R."/>
        </authorList>
    </citation>
    <scope>NUCLEOTIDE SEQUENCE</scope>
    <source>
        <strain evidence="7">ChiGjej6B6-14162</strain>
    </source>
</reference>
<dbReference type="AlphaFoldDB" id="A0A9D1X930"/>
<evidence type="ECO:0000256" key="3">
    <source>
        <dbReference type="ARBA" id="ARBA00023004"/>
    </source>
</evidence>
<dbReference type="Pfam" id="PF13187">
    <property type="entry name" value="Fer4_9"/>
    <property type="match status" value="1"/>
</dbReference>
<organism evidence="7 8">
    <name type="scientific">Candidatus Parabacteroides intestinipullorum</name>
    <dbReference type="NCBI Taxonomy" id="2838723"/>
    <lineage>
        <taxon>Bacteria</taxon>
        <taxon>Pseudomonadati</taxon>
        <taxon>Bacteroidota</taxon>
        <taxon>Bacteroidia</taxon>
        <taxon>Bacteroidales</taxon>
        <taxon>Tannerellaceae</taxon>
        <taxon>Parabacteroides</taxon>
    </lineage>
</organism>
<dbReference type="Pfam" id="PF02906">
    <property type="entry name" value="Fe_hyd_lg_C"/>
    <property type="match status" value="1"/>
</dbReference>
<dbReference type="Pfam" id="PF04060">
    <property type="entry name" value="FeS"/>
    <property type="match status" value="1"/>
</dbReference>
<dbReference type="GO" id="GO:0046872">
    <property type="term" value="F:metal ion binding"/>
    <property type="evidence" value="ECO:0007669"/>
    <property type="project" value="UniProtKB-KW"/>
</dbReference>
<protein>
    <submittedName>
        <fullName evidence="7">4Fe-4S binding protein</fullName>
    </submittedName>
</protein>
<dbReference type="Gene3D" id="3.30.70.20">
    <property type="match status" value="1"/>
</dbReference>
<feature type="domain" description="4Fe-4S ferredoxin-type" evidence="5">
    <location>
        <begin position="38"/>
        <end position="67"/>
    </location>
</feature>
<keyword evidence="3" id="KW-0408">Iron</keyword>
<dbReference type="Gene3D" id="3.40.950.10">
    <property type="entry name" value="Fe-only Hydrogenase (Larger Subunit), Chain L, domain 3"/>
    <property type="match status" value="1"/>
</dbReference>
<dbReference type="InterPro" id="IPR009016">
    <property type="entry name" value="Fe_hydrogenase"/>
</dbReference>
<keyword evidence="1" id="KW-0004">4Fe-4S</keyword>
<dbReference type="Gene3D" id="1.10.15.40">
    <property type="entry name" value="Electron transport complex subunit B, putative Fe-S cluster"/>
    <property type="match status" value="1"/>
</dbReference>
<dbReference type="PROSITE" id="PS51656">
    <property type="entry name" value="4FE4S"/>
    <property type="match status" value="1"/>
</dbReference>
<dbReference type="InterPro" id="IPR017896">
    <property type="entry name" value="4Fe4S_Fe-S-bd"/>
</dbReference>
<dbReference type="PROSITE" id="PS51379">
    <property type="entry name" value="4FE4S_FER_2"/>
    <property type="match status" value="2"/>
</dbReference>
<dbReference type="InterPro" id="IPR007202">
    <property type="entry name" value="4Fe-4S_dom"/>
</dbReference>
<dbReference type="PROSITE" id="PS00198">
    <property type="entry name" value="4FE4S_FER_1"/>
    <property type="match status" value="2"/>
</dbReference>
<evidence type="ECO:0000256" key="4">
    <source>
        <dbReference type="ARBA" id="ARBA00023014"/>
    </source>
</evidence>
<evidence type="ECO:0000313" key="8">
    <source>
        <dbReference type="Proteomes" id="UP000886740"/>
    </source>
</evidence>
<evidence type="ECO:0000256" key="1">
    <source>
        <dbReference type="ARBA" id="ARBA00022485"/>
    </source>
</evidence>
<reference evidence="7" key="1">
    <citation type="journal article" date="2021" name="PeerJ">
        <title>Extensive microbial diversity within the chicken gut microbiome revealed by metagenomics and culture.</title>
        <authorList>
            <person name="Gilroy R."/>
            <person name="Ravi A."/>
            <person name="Getino M."/>
            <person name="Pursley I."/>
            <person name="Horton D.L."/>
            <person name="Alikhan N.F."/>
            <person name="Baker D."/>
            <person name="Gharbi K."/>
            <person name="Hall N."/>
            <person name="Watson M."/>
            <person name="Adriaenssens E.M."/>
            <person name="Foster-Nyarko E."/>
            <person name="Jarju S."/>
            <person name="Secka A."/>
            <person name="Antonio M."/>
            <person name="Oren A."/>
            <person name="Chaudhuri R.R."/>
            <person name="La Ragione R."/>
            <person name="Hildebrand F."/>
            <person name="Pallen M.J."/>
        </authorList>
    </citation>
    <scope>NUCLEOTIDE SEQUENCE</scope>
    <source>
        <strain evidence="7">ChiGjej6B6-14162</strain>
    </source>
</reference>
<dbReference type="EMBL" id="DXEL01000060">
    <property type="protein sequence ID" value="HIX75158.1"/>
    <property type="molecule type" value="Genomic_DNA"/>
</dbReference>
<feature type="domain" description="4Fe-4S" evidence="6">
    <location>
        <begin position="373"/>
        <end position="432"/>
    </location>
</feature>
<dbReference type="SUPFAM" id="SSF54862">
    <property type="entry name" value="4Fe-4S ferredoxins"/>
    <property type="match status" value="1"/>
</dbReference>
<keyword evidence="2" id="KW-0479">Metal-binding</keyword>
<dbReference type="InterPro" id="IPR004108">
    <property type="entry name" value="Fe_hydrogenase_lsu_C"/>
</dbReference>
<evidence type="ECO:0000256" key="2">
    <source>
        <dbReference type="ARBA" id="ARBA00022723"/>
    </source>
</evidence>
<dbReference type="SUPFAM" id="SSF53920">
    <property type="entry name" value="Fe-only hydrogenase"/>
    <property type="match status" value="1"/>
</dbReference>
<feature type="domain" description="4Fe-4S ferredoxin-type" evidence="5">
    <location>
        <begin position="9"/>
        <end position="37"/>
    </location>
</feature>
<name>A0A9D1X930_9BACT</name>
<evidence type="ECO:0000259" key="5">
    <source>
        <dbReference type="PROSITE" id="PS51379"/>
    </source>
</evidence>
<evidence type="ECO:0000259" key="6">
    <source>
        <dbReference type="PROSITE" id="PS51656"/>
    </source>
</evidence>
<dbReference type="Proteomes" id="UP000886740">
    <property type="component" value="Unassembled WGS sequence"/>
</dbReference>
<dbReference type="InterPro" id="IPR017900">
    <property type="entry name" value="4Fe4S_Fe_S_CS"/>
</dbReference>
<keyword evidence="4" id="KW-0411">Iron-sulfur</keyword>
<dbReference type="InterPro" id="IPR050395">
    <property type="entry name" value="4Fe4S_Ferredoxin_RnfB"/>
</dbReference>
<dbReference type="GO" id="GO:0051539">
    <property type="term" value="F:4 iron, 4 sulfur cluster binding"/>
    <property type="evidence" value="ECO:0007669"/>
    <property type="project" value="UniProtKB-KW"/>
</dbReference>
<dbReference type="PANTHER" id="PTHR43560:SF1">
    <property type="entry name" value="ION-TRANSLOCATING OXIDOREDUCTASE COMPLEX SUBUNIT B"/>
    <property type="match status" value="1"/>
</dbReference>
<evidence type="ECO:0000313" key="7">
    <source>
        <dbReference type="EMBL" id="HIX75158.1"/>
    </source>
</evidence>
<proteinExistence type="predicted"/>
<comment type="caution">
    <text evidence="7">The sequence shown here is derived from an EMBL/GenBank/DDBJ whole genome shotgun (WGS) entry which is preliminary data.</text>
</comment>
<accession>A0A9D1X930</accession>
<dbReference type="Gene3D" id="3.40.50.1780">
    <property type="match status" value="1"/>
</dbReference>
<gene>
    <name evidence="7" type="ORF">H9977_09040</name>
</gene>